<feature type="transmembrane region" description="Helical" evidence="1">
    <location>
        <begin position="83"/>
        <end position="102"/>
    </location>
</feature>
<reference evidence="2" key="1">
    <citation type="submission" date="2007-11" db="EMBL/GenBank/DDBJ databases">
        <title>Complete sequence of Petroga mobilis SJ95.</title>
        <authorList>
            <consortium name="US DOE Joint Genome Institute"/>
            <person name="Copeland A."/>
            <person name="Lucas S."/>
            <person name="Lapidus A."/>
            <person name="Barry K."/>
            <person name="Glavina del Rio T."/>
            <person name="Dalin E."/>
            <person name="Tice H."/>
            <person name="Pitluck S."/>
            <person name="Meincke L."/>
            <person name="Brettin T."/>
            <person name="Bruce D."/>
            <person name="Detter J.C."/>
            <person name="Han C."/>
            <person name="Kuske C.R."/>
            <person name="Schmutz J."/>
            <person name="Larimer F."/>
            <person name="Land M."/>
            <person name="Hauser L."/>
            <person name="Kyrpides N."/>
            <person name="Mikhailova N."/>
            <person name="Noll K."/>
            <person name="Richardson P."/>
        </authorList>
    </citation>
    <scope>NUCLEOTIDE SEQUENCE [LARGE SCALE GENOMIC DNA]</scope>
    <source>
        <strain evidence="2">SJ95</strain>
    </source>
</reference>
<gene>
    <name evidence="2" type="ordered locus">Pmob_1508</name>
</gene>
<protein>
    <submittedName>
        <fullName evidence="2">Uncharacterized protein</fullName>
    </submittedName>
</protein>
<feature type="transmembrane region" description="Helical" evidence="1">
    <location>
        <begin position="20"/>
        <end position="47"/>
    </location>
</feature>
<keyword evidence="1" id="KW-0472">Membrane</keyword>
<dbReference type="EMBL" id="CP000879">
    <property type="protein sequence ID" value="ABX32211.1"/>
    <property type="molecule type" value="Genomic_DNA"/>
</dbReference>
<evidence type="ECO:0000313" key="2">
    <source>
        <dbReference type="EMBL" id="ABX32211.1"/>
    </source>
</evidence>
<proteinExistence type="predicted"/>
<keyword evidence="3" id="KW-1185">Reference proteome</keyword>
<sequence length="123" mass="14216">MEVSELAGDLKESKSKGRNIYRIILWIAGLASLFVFSLVINQPWILFAITIVALLSKEWLLAFIITGIRGTGIFGAMGEVEMLWVTLCIFFIFIWALFRFFFDTDRFLRKKVRSLHANHNREG</sequence>
<dbReference type="HOGENOM" id="CLU_2013110_0_0_0"/>
<organism evidence="2 3">
    <name type="scientific">Petrotoga mobilis (strain DSM 10674 / SJ95)</name>
    <dbReference type="NCBI Taxonomy" id="403833"/>
    <lineage>
        <taxon>Bacteria</taxon>
        <taxon>Thermotogati</taxon>
        <taxon>Thermotogota</taxon>
        <taxon>Thermotogae</taxon>
        <taxon>Petrotogales</taxon>
        <taxon>Petrotogaceae</taxon>
        <taxon>Petrotoga</taxon>
    </lineage>
</organism>
<dbReference type="KEGG" id="pmo:Pmob_1508"/>
<evidence type="ECO:0000256" key="1">
    <source>
        <dbReference type="SAM" id="Phobius"/>
    </source>
</evidence>
<name>A9BIP8_PETMO</name>
<dbReference type="AlphaFoldDB" id="A9BIP8"/>
<keyword evidence="1" id="KW-0812">Transmembrane</keyword>
<keyword evidence="1" id="KW-1133">Transmembrane helix</keyword>
<dbReference type="STRING" id="403833.Pmob_1508"/>
<accession>A9BIP8</accession>
<evidence type="ECO:0000313" key="3">
    <source>
        <dbReference type="Proteomes" id="UP000000789"/>
    </source>
</evidence>
<dbReference type="Proteomes" id="UP000000789">
    <property type="component" value="Chromosome"/>
</dbReference>